<organism evidence="5 6">
    <name type="scientific">Anaeromonas frigoriresistens</name>
    <dbReference type="NCBI Taxonomy" id="2683708"/>
    <lineage>
        <taxon>Bacteria</taxon>
        <taxon>Bacillati</taxon>
        <taxon>Bacillota</taxon>
        <taxon>Tissierellia</taxon>
        <taxon>Tissierellales</taxon>
        <taxon>Thermohalobacteraceae</taxon>
        <taxon>Anaeromonas</taxon>
    </lineage>
</organism>
<comment type="caution">
    <text evidence="5">The sequence shown here is derived from an EMBL/GenBank/DDBJ whole genome shotgun (WGS) entry which is preliminary data.</text>
</comment>
<dbReference type="RefSeq" id="WP_203365455.1">
    <property type="nucleotide sequence ID" value="NZ_WSFT01000016.1"/>
</dbReference>
<evidence type="ECO:0000256" key="3">
    <source>
        <dbReference type="ARBA" id="ARBA00022679"/>
    </source>
</evidence>
<evidence type="ECO:0000259" key="4">
    <source>
        <dbReference type="Pfam" id="PF08241"/>
    </source>
</evidence>
<evidence type="ECO:0000256" key="2">
    <source>
        <dbReference type="ARBA" id="ARBA00022603"/>
    </source>
</evidence>
<name>A0A942Z7R7_9FIRM</name>
<dbReference type="Pfam" id="PF08241">
    <property type="entry name" value="Methyltransf_11"/>
    <property type="match status" value="1"/>
</dbReference>
<dbReference type="AlphaFoldDB" id="A0A942Z7R7"/>
<accession>A0A942Z7R7</accession>
<feature type="domain" description="Methyltransferase type 11" evidence="4">
    <location>
        <begin position="48"/>
        <end position="139"/>
    </location>
</feature>
<dbReference type="InterPro" id="IPR029063">
    <property type="entry name" value="SAM-dependent_MTases_sf"/>
</dbReference>
<dbReference type="GO" id="GO:0008757">
    <property type="term" value="F:S-adenosylmethionine-dependent methyltransferase activity"/>
    <property type="evidence" value="ECO:0007669"/>
    <property type="project" value="InterPro"/>
</dbReference>
<evidence type="ECO:0000256" key="1">
    <source>
        <dbReference type="ARBA" id="ARBA00008361"/>
    </source>
</evidence>
<dbReference type="InterPro" id="IPR051052">
    <property type="entry name" value="Diverse_substrate_MTase"/>
</dbReference>
<keyword evidence="6" id="KW-1185">Reference proteome</keyword>
<dbReference type="GO" id="GO:0032259">
    <property type="term" value="P:methylation"/>
    <property type="evidence" value="ECO:0007669"/>
    <property type="project" value="UniProtKB-KW"/>
</dbReference>
<dbReference type="PANTHER" id="PTHR44942">
    <property type="entry name" value="METHYLTRANSF_11 DOMAIN-CONTAINING PROTEIN"/>
    <property type="match status" value="1"/>
</dbReference>
<dbReference type="CDD" id="cd02440">
    <property type="entry name" value="AdoMet_MTases"/>
    <property type="match status" value="1"/>
</dbReference>
<reference evidence="5" key="1">
    <citation type="submission" date="2019-12" db="EMBL/GenBank/DDBJ databases">
        <title>Clostridiaceae gen. nov. sp. nov., isolated from sediment in Xinjiang, China.</title>
        <authorList>
            <person name="Zhang R."/>
        </authorList>
    </citation>
    <scope>NUCLEOTIDE SEQUENCE</scope>
    <source>
        <strain evidence="5">D2Q-11</strain>
    </source>
</reference>
<dbReference type="InterPro" id="IPR013216">
    <property type="entry name" value="Methyltransf_11"/>
</dbReference>
<gene>
    <name evidence="5" type="ORF">GOQ27_03610</name>
</gene>
<proteinExistence type="inferred from homology"/>
<evidence type="ECO:0000313" key="5">
    <source>
        <dbReference type="EMBL" id="MBS4537533.1"/>
    </source>
</evidence>
<evidence type="ECO:0000313" key="6">
    <source>
        <dbReference type="Proteomes" id="UP000724672"/>
    </source>
</evidence>
<keyword evidence="2 5" id="KW-0489">Methyltransferase</keyword>
<sequence length="256" mass="30234">MSSKGTETEVIFNNRGKNYSKYRPSYPSRIIEFLNEEIGLNKEGVVADIGSGTGICTKMFLDNGNTVYGIEPNKEMRQEAEWFLKSYKNFYSIDGSSEDTKLKPESVDVITVAQAFHWFRPEPTKQEFLRILKQNSSIVLMWNIRKSKSYGFMRAYIDIIRKYREESNIKSDENVIPKFFDNKKVCEKVFSNLQEYDFERLKGELISYSYIPNKGDSRYNMMLSELENLFEKYNDDGKVILEYETRLYYCRMKQKI</sequence>
<dbReference type="Gene3D" id="3.40.50.150">
    <property type="entry name" value="Vaccinia Virus protein VP39"/>
    <property type="match status" value="1"/>
</dbReference>
<dbReference type="SUPFAM" id="SSF53335">
    <property type="entry name" value="S-adenosyl-L-methionine-dependent methyltransferases"/>
    <property type="match status" value="1"/>
</dbReference>
<dbReference type="PANTHER" id="PTHR44942:SF4">
    <property type="entry name" value="METHYLTRANSFERASE TYPE 11 DOMAIN-CONTAINING PROTEIN"/>
    <property type="match status" value="1"/>
</dbReference>
<dbReference type="Proteomes" id="UP000724672">
    <property type="component" value="Unassembled WGS sequence"/>
</dbReference>
<protein>
    <submittedName>
        <fullName evidence="5">Class I SAM-dependent methyltransferase</fullName>
    </submittedName>
</protein>
<dbReference type="EMBL" id="WSFT01000016">
    <property type="protein sequence ID" value="MBS4537533.1"/>
    <property type="molecule type" value="Genomic_DNA"/>
</dbReference>
<comment type="similarity">
    <text evidence="1">Belongs to the methyltransferase superfamily.</text>
</comment>
<keyword evidence="3" id="KW-0808">Transferase</keyword>